<dbReference type="Gene3D" id="1.10.418.10">
    <property type="entry name" value="Calponin-like domain"/>
    <property type="match status" value="3"/>
</dbReference>
<evidence type="ECO:0000256" key="1">
    <source>
        <dbReference type="ARBA" id="ARBA00022737"/>
    </source>
</evidence>
<dbReference type="PROSITE" id="PS50021">
    <property type="entry name" value="CH"/>
    <property type="match status" value="1"/>
</dbReference>
<dbReference type="InterPro" id="IPR001715">
    <property type="entry name" value="CH_dom"/>
</dbReference>
<protein>
    <recommendedName>
        <fullName evidence="2">Calponin-homology (CH) domain-containing protein</fullName>
    </recommendedName>
</protein>
<keyword evidence="1" id="KW-0677">Repeat</keyword>
<dbReference type="PANTHER" id="PTHR38537:SF13">
    <property type="entry name" value="JITTERBUG, ISOFORM N"/>
    <property type="match status" value="1"/>
</dbReference>
<proteinExistence type="predicted"/>
<sequence length="215" mass="24041">MAPRKIFSCIGIGDVRSCNVDIVNGNVKLILGLIWSLIVRYQIGRSKFPPKKLMLAWLRAVLPGVDIGNFTSDWNSGVKLSALVDYCRPGSLPNWKHLDPSDGIRNCRVAMDIAKKELGVPIVLDPEYLASPHLDELSGMTYISYFMRENGPGYRSTLNWVRNQLPQNHISNFTTDWNSGELLCELVRSYGGPVPGLENMSTDTEHWESNLSMGT</sequence>
<evidence type="ECO:0000259" key="2">
    <source>
        <dbReference type="PROSITE" id="PS50021"/>
    </source>
</evidence>
<dbReference type="Pfam" id="PF00307">
    <property type="entry name" value="CH"/>
    <property type="match status" value="2"/>
</dbReference>
<reference evidence="3 4" key="1">
    <citation type="submission" date="2024-08" db="EMBL/GenBank/DDBJ databases">
        <authorList>
            <person name="Cucini C."/>
            <person name="Frati F."/>
        </authorList>
    </citation>
    <scope>NUCLEOTIDE SEQUENCE [LARGE SCALE GENOMIC DNA]</scope>
</reference>
<dbReference type="InterPro" id="IPR036872">
    <property type="entry name" value="CH_dom_sf"/>
</dbReference>
<gene>
    <name evidence="3" type="ORF">ODALV1_LOCUS18356</name>
</gene>
<name>A0ABP1R3X8_9HEXA</name>
<dbReference type="Proteomes" id="UP001642540">
    <property type="component" value="Unassembled WGS sequence"/>
</dbReference>
<keyword evidence="4" id="KW-1185">Reference proteome</keyword>
<evidence type="ECO:0000313" key="4">
    <source>
        <dbReference type="Proteomes" id="UP001642540"/>
    </source>
</evidence>
<dbReference type="PANTHER" id="PTHR38537">
    <property type="entry name" value="JITTERBUG, ISOFORM N"/>
    <property type="match status" value="1"/>
</dbReference>
<comment type="caution">
    <text evidence="3">The sequence shown here is derived from an EMBL/GenBank/DDBJ whole genome shotgun (WGS) entry which is preliminary data.</text>
</comment>
<dbReference type="EMBL" id="CAXLJM020000057">
    <property type="protein sequence ID" value="CAL8119011.1"/>
    <property type="molecule type" value="Genomic_DNA"/>
</dbReference>
<organism evidence="3 4">
    <name type="scientific">Orchesella dallaii</name>
    <dbReference type="NCBI Taxonomy" id="48710"/>
    <lineage>
        <taxon>Eukaryota</taxon>
        <taxon>Metazoa</taxon>
        <taxon>Ecdysozoa</taxon>
        <taxon>Arthropoda</taxon>
        <taxon>Hexapoda</taxon>
        <taxon>Collembola</taxon>
        <taxon>Entomobryomorpha</taxon>
        <taxon>Entomobryoidea</taxon>
        <taxon>Orchesellidae</taxon>
        <taxon>Orchesellinae</taxon>
        <taxon>Orchesella</taxon>
    </lineage>
</organism>
<evidence type="ECO:0000313" key="3">
    <source>
        <dbReference type="EMBL" id="CAL8119011.1"/>
    </source>
</evidence>
<dbReference type="SUPFAM" id="SSF47576">
    <property type="entry name" value="Calponin-homology domain, CH-domain"/>
    <property type="match status" value="2"/>
</dbReference>
<dbReference type="SMART" id="SM00033">
    <property type="entry name" value="CH"/>
    <property type="match status" value="1"/>
</dbReference>
<accession>A0ABP1R3X8</accession>
<dbReference type="InterPro" id="IPR044801">
    <property type="entry name" value="Filamin"/>
</dbReference>
<feature type="domain" description="Calponin-homology (CH)" evidence="2">
    <location>
        <begin position="48"/>
        <end position="151"/>
    </location>
</feature>